<reference evidence="2 3" key="1">
    <citation type="submission" date="2020-08" db="EMBL/GenBank/DDBJ databases">
        <title>Sequencing the genomes of 1000 actinobacteria strains.</title>
        <authorList>
            <person name="Klenk H.-P."/>
        </authorList>
    </citation>
    <scope>NUCLEOTIDE SEQUENCE [LARGE SCALE GENOMIC DNA]</scope>
    <source>
        <strain evidence="2 3">DSM 45507</strain>
    </source>
</reference>
<evidence type="ECO:0000259" key="1">
    <source>
        <dbReference type="Pfam" id="PF03235"/>
    </source>
</evidence>
<comment type="caution">
    <text evidence="2">The sequence shown here is derived from an EMBL/GenBank/DDBJ whole genome shotgun (WGS) entry which is preliminary data.</text>
</comment>
<dbReference type="Proteomes" id="UP000579153">
    <property type="component" value="Unassembled WGS sequence"/>
</dbReference>
<dbReference type="InterPro" id="IPR004919">
    <property type="entry name" value="GmrSD_N"/>
</dbReference>
<organism evidence="2 3">
    <name type="scientific">Nonomuraea jabiensis</name>
    <dbReference type="NCBI Taxonomy" id="882448"/>
    <lineage>
        <taxon>Bacteria</taxon>
        <taxon>Bacillati</taxon>
        <taxon>Actinomycetota</taxon>
        <taxon>Actinomycetes</taxon>
        <taxon>Streptosporangiales</taxon>
        <taxon>Streptosporangiaceae</taxon>
        <taxon>Nonomuraea</taxon>
    </lineage>
</organism>
<name>A0A7W9L803_9ACTN</name>
<protein>
    <recommendedName>
        <fullName evidence="1">GmrSD restriction endonucleases N-terminal domain-containing protein</fullName>
    </recommendedName>
</protein>
<proteinExistence type="predicted"/>
<evidence type="ECO:0000313" key="2">
    <source>
        <dbReference type="EMBL" id="MBB5774056.1"/>
    </source>
</evidence>
<gene>
    <name evidence="2" type="ORF">HD596_000812</name>
</gene>
<keyword evidence="3" id="KW-1185">Reference proteome</keyword>
<dbReference type="AlphaFoldDB" id="A0A7W9L803"/>
<feature type="domain" description="GmrSD restriction endonucleases N-terminal" evidence="1">
    <location>
        <begin position="18"/>
        <end position="218"/>
    </location>
</feature>
<accession>A0A7W9L803</accession>
<dbReference type="RefSeq" id="WP_185067924.1">
    <property type="nucleotide sequence ID" value="NZ_JACHMB010000001.1"/>
</dbReference>
<dbReference type="PANTHER" id="PTHR37292">
    <property type="entry name" value="VNG6097C"/>
    <property type="match status" value="1"/>
</dbReference>
<sequence length="564" mass="63161">MSPIPHERAYRPQLEKITELASRVRTGEIRLPKFQRQFVWKGHQVLDLLDSISRNYPIGSLLLWDSELRLASDHDIAGIEIDQAPNRERTAYLLDGCQRLSTICGALYWEPKGDPKSLWNLVYDFEEERFAHRKDFDEPPAHQIPLRLLAQPYQYAKWASKRLPDEFEEAAGQLFDNFANYETSVVTLKTASITEVGRIFERVNTRGTPLTAVQVIRAVTWRSDFDLLDAIDGVRDVLAAKNYGLIDQMLLLRAISAAAGLGFAKSDMEQLPSIGHERLLAAIEETEEAAKKAVDFLTTEIGTPTAAALPHANQLAVVIEIFRQIPRPNGKQFAQLRSWFWRTVLGGYYEGWNPRKMAADLAAVTAFAKGETKGIEVDVPPPSTRLWAGRYDRGTAPQKAFALMLAARGPVDLITGAAIDVGKTLAGDNYMQFHHFFPKAALLRDGLRFEQANVLANIIMLTAISNQKFSDLPPSAYLKAEIDFSDERTIRERLDTCLVSAPAFDAAMRGDYKAFLAARSETLLDWARDLIQRGLATEAAPAELDEESLRLANEVEVVDEDTDD</sequence>
<dbReference type="PANTHER" id="PTHR37292:SF2">
    <property type="entry name" value="DUF262 DOMAIN-CONTAINING PROTEIN"/>
    <property type="match status" value="1"/>
</dbReference>
<dbReference type="Pfam" id="PF03235">
    <property type="entry name" value="GmrSD_N"/>
    <property type="match status" value="1"/>
</dbReference>
<evidence type="ECO:0000313" key="3">
    <source>
        <dbReference type="Proteomes" id="UP000579153"/>
    </source>
</evidence>
<dbReference type="EMBL" id="JACHMB010000001">
    <property type="protein sequence ID" value="MBB5774056.1"/>
    <property type="molecule type" value="Genomic_DNA"/>
</dbReference>